<dbReference type="Proteomes" id="UP000050794">
    <property type="component" value="Unassembled WGS sequence"/>
</dbReference>
<proteinExistence type="predicted"/>
<evidence type="ECO:0000313" key="2">
    <source>
        <dbReference type="Proteomes" id="UP000050794"/>
    </source>
</evidence>
<reference evidence="1 2" key="2">
    <citation type="submission" date="2018-11" db="EMBL/GenBank/DDBJ databases">
        <authorList>
            <consortium name="Pathogen Informatics"/>
        </authorList>
    </citation>
    <scope>NUCLEOTIDE SEQUENCE [LARGE SCALE GENOMIC DNA]</scope>
</reference>
<dbReference type="EMBL" id="UYWY01021973">
    <property type="protein sequence ID" value="VDM45262.1"/>
    <property type="molecule type" value="Genomic_DNA"/>
</dbReference>
<evidence type="ECO:0000313" key="1">
    <source>
        <dbReference type="EMBL" id="VDM45262.1"/>
    </source>
</evidence>
<protein>
    <submittedName>
        <fullName evidence="3">Transposase</fullName>
    </submittedName>
</protein>
<gene>
    <name evidence="1" type="ORF">TCNE_LOCUS13941</name>
</gene>
<name>A0A183UZM1_TOXCA</name>
<accession>A0A183UZM1</accession>
<organism evidence="2 3">
    <name type="scientific">Toxocara canis</name>
    <name type="common">Canine roundworm</name>
    <dbReference type="NCBI Taxonomy" id="6265"/>
    <lineage>
        <taxon>Eukaryota</taxon>
        <taxon>Metazoa</taxon>
        <taxon>Ecdysozoa</taxon>
        <taxon>Nematoda</taxon>
        <taxon>Chromadorea</taxon>
        <taxon>Rhabditida</taxon>
        <taxon>Spirurina</taxon>
        <taxon>Ascaridomorpha</taxon>
        <taxon>Ascaridoidea</taxon>
        <taxon>Toxocaridae</taxon>
        <taxon>Toxocara</taxon>
    </lineage>
</organism>
<dbReference type="WBParaSite" id="TCNE_0001394101-mRNA-1">
    <property type="protein sequence ID" value="TCNE_0001394101-mRNA-1"/>
    <property type="gene ID" value="TCNE_0001394101"/>
</dbReference>
<sequence length="64" mass="7350">MKLANTKVELPQVIHVDKAIIEVKKRGIRTLAKKLQTDVYGKSRMFLYVKHCSRVNRARAGVNQ</sequence>
<evidence type="ECO:0000313" key="3">
    <source>
        <dbReference type="WBParaSite" id="TCNE_0001394101-mRNA-1"/>
    </source>
</evidence>
<dbReference type="AlphaFoldDB" id="A0A183UZM1"/>
<keyword evidence="2" id="KW-1185">Reference proteome</keyword>
<reference evidence="3" key="1">
    <citation type="submission" date="2016-06" db="UniProtKB">
        <authorList>
            <consortium name="WormBaseParasite"/>
        </authorList>
    </citation>
    <scope>IDENTIFICATION</scope>
</reference>